<dbReference type="InterPro" id="IPR007371">
    <property type="entry name" value="TPK_catalytic"/>
</dbReference>
<evidence type="ECO:0000256" key="3">
    <source>
        <dbReference type="ARBA" id="ARBA00022777"/>
    </source>
</evidence>
<evidence type="ECO:0000313" key="8">
    <source>
        <dbReference type="Proteomes" id="UP000654993"/>
    </source>
</evidence>
<dbReference type="GO" id="GO:0030975">
    <property type="term" value="F:thiamine binding"/>
    <property type="evidence" value="ECO:0007669"/>
    <property type="project" value="InterPro"/>
</dbReference>
<protein>
    <recommendedName>
        <fullName evidence="5">Thiamine diphosphokinase</fullName>
        <ecNumber evidence="5">2.7.6.2</ecNumber>
    </recommendedName>
</protein>
<dbReference type="CDD" id="cd07995">
    <property type="entry name" value="TPK"/>
    <property type="match status" value="1"/>
</dbReference>
<keyword evidence="1" id="KW-0808">Transferase</keyword>
<dbReference type="AlphaFoldDB" id="A0A916VEY5"/>
<proteinExistence type="predicted"/>
<evidence type="ECO:0000256" key="1">
    <source>
        <dbReference type="ARBA" id="ARBA00022679"/>
    </source>
</evidence>
<reference evidence="7" key="2">
    <citation type="journal article" date="2021" name="Data Brief">
        <title>Draft genome sequence data of the facultative, thermophilic, xylanolytic bacterium Paenibacillus sp. strain DA-C8.</title>
        <authorList>
            <person name="Chhe C."/>
            <person name="Uke A."/>
            <person name="Baramee S."/>
            <person name="Ungkulpasvich U."/>
            <person name="Tachaapaikoon C."/>
            <person name="Pason P."/>
            <person name="Waeonukul R."/>
            <person name="Ratanakhanokchai K."/>
            <person name="Kosugi A."/>
        </authorList>
    </citation>
    <scope>NUCLEOTIDE SEQUENCE</scope>
    <source>
        <strain evidence="7">DA-C8</strain>
    </source>
</reference>
<evidence type="ECO:0000256" key="5">
    <source>
        <dbReference type="NCBIfam" id="TIGR01378"/>
    </source>
</evidence>
<name>A0A916VEY5_9BACL</name>
<dbReference type="GO" id="GO:0016301">
    <property type="term" value="F:kinase activity"/>
    <property type="evidence" value="ECO:0007669"/>
    <property type="project" value="UniProtKB-KW"/>
</dbReference>
<dbReference type="NCBIfam" id="TIGR01378">
    <property type="entry name" value="thi_PPkinase"/>
    <property type="match status" value="1"/>
</dbReference>
<dbReference type="SUPFAM" id="SSF63862">
    <property type="entry name" value="Thiamin pyrophosphokinase, substrate-binding domain"/>
    <property type="match status" value="1"/>
</dbReference>
<dbReference type="Gene3D" id="3.40.50.10240">
    <property type="entry name" value="Thiamin pyrophosphokinase, catalytic domain"/>
    <property type="match status" value="1"/>
</dbReference>
<reference evidence="7" key="1">
    <citation type="submission" date="2020-08" db="EMBL/GenBank/DDBJ databases">
        <authorList>
            <person name="Uke A."/>
            <person name="Chhe C."/>
            <person name="Baramee S."/>
            <person name="Kosugi A."/>
        </authorList>
    </citation>
    <scope>NUCLEOTIDE SEQUENCE</scope>
    <source>
        <strain evidence="7">DA-C8</strain>
    </source>
</reference>
<gene>
    <name evidence="7" type="ORF">PRECH8_03950</name>
</gene>
<dbReference type="PANTHER" id="PTHR41299:SF1">
    <property type="entry name" value="THIAMINE PYROPHOSPHOKINASE"/>
    <property type="match status" value="1"/>
</dbReference>
<dbReference type="InterPro" id="IPR036371">
    <property type="entry name" value="TPK_B1-bd_sf"/>
</dbReference>
<dbReference type="Pfam" id="PF04265">
    <property type="entry name" value="TPK_B1_binding"/>
    <property type="match status" value="1"/>
</dbReference>
<dbReference type="SMART" id="SM00983">
    <property type="entry name" value="TPK_B1_binding"/>
    <property type="match status" value="1"/>
</dbReference>
<feature type="domain" description="Thiamin pyrophosphokinase thiamin-binding" evidence="6">
    <location>
        <begin position="163"/>
        <end position="229"/>
    </location>
</feature>
<evidence type="ECO:0000259" key="6">
    <source>
        <dbReference type="SMART" id="SM00983"/>
    </source>
</evidence>
<dbReference type="InterPro" id="IPR006282">
    <property type="entry name" value="Thi_PPkinase"/>
</dbReference>
<organism evidence="7 8">
    <name type="scientific">Insulibacter thermoxylanivorax</name>
    <dbReference type="NCBI Taxonomy" id="2749268"/>
    <lineage>
        <taxon>Bacteria</taxon>
        <taxon>Bacillati</taxon>
        <taxon>Bacillota</taxon>
        <taxon>Bacilli</taxon>
        <taxon>Bacillales</taxon>
        <taxon>Paenibacillaceae</taxon>
        <taxon>Insulibacter</taxon>
    </lineage>
</organism>
<dbReference type="EMBL" id="BMAQ01000003">
    <property type="protein sequence ID" value="GFR37099.1"/>
    <property type="molecule type" value="Genomic_DNA"/>
</dbReference>
<dbReference type="Proteomes" id="UP000654993">
    <property type="component" value="Unassembled WGS sequence"/>
</dbReference>
<comment type="caution">
    <text evidence="7">The sequence shown here is derived from an EMBL/GenBank/DDBJ whole genome shotgun (WGS) entry which is preliminary data.</text>
</comment>
<dbReference type="InterPro" id="IPR007373">
    <property type="entry name" value="Thiamin_PyroPKinase_B1-bd"/>
</dbReference>
<dbReference type="GO" id="GO:0005524">
    <property type="term" value="F:ATP binding"/>
    <property type="evidence" value="ECO:0007669"/>
    <property type="project" value="UniProtKB-KW"/>
</dbReference>
<dbReference type="RefSeq" id="WP_200965394.1">
    <property type="nucleotide sequence ID" value="NZ_BMAQ01000003.1"/>
</dbReference>
<evidence type="ECO:0000256" key="4">
    <source>
        <dbReference type="ARBA" id="ARBA00022840"/>
    </source>
</evidence>
<keyword evidence="2" id="KW-0547">Nucleotide-binding</keyword>
<evidence type="ECO:0000313" key="7">
    <source>
        <dbReference type="EMBL" id="GFR37099.1"/>
    </source>
</evidence>
<dbReference type="GO" id="GO:0009229">
    <property type="term" value="P:thiamine diphosphate biosynthetic process"/>
    <property type="evidence" value="ECO:0007669"/>
    <property type="project" value="InterPro"/>
</dbReference>
<dbReference type="InterPro" id="IPR053149">
    <property type="entry name" value="TPK"/>
</dbReference>
<keyword evidence="3" id="KW-0418">Kinase</keyword>
<dbReference type="GO" id="GO:0006772">
    <property type="term" value="P:thiamine metabolic process"/>
    <property type="evidence" value="ECO:0007669"/>
    <property type="project" value="UniProtKB-UniRule"/>
</dbReference>
<sequence length="235" mass="26248">MNKPSQHSPYNSADHPTRANLPTRAVIISGGQLGPWVLEHIQAHDLIIAADYGAWFAVQNGIRPHMSLGDFDSIQEEQFAMVKAHSEAVNTCDPVWKDLTDTEMAWEYALSQDVQEIVLLGATGTRLDHTITNIHLLSKAESRGIRAVLIDANNEIRLVSHVSKQLRVERKDYKYVSLIPLTERVTGVTLEGFRYPLQDAELTFGKSLGISNELIEHWGSIELKSGKLLVIQSKD</sequence>
<keyword evidence="4" id="KW-0067">ATP-binding</keyword>
<dbReference type="PANTHER" id="PTHR41299">
    <property type="entry name" value="THIAMINE PYROPHOSPHOKINASE"/>
    <property type="match status" value="1"/>
</dbReference>
<dbReference type="Pfam" id="PF04263">
    <property type="entry name" value="TPK_catalytic"/>
    <property type="match status" value="1"/>
</dbReference>
<accession>A0A916VEY5</accession>
<evidence type="ECO:0000256" key="2">
    <source>
        <dbReference type="ARBA" id="ARBA00022741"/>
    </source>
</evidence>
<dbReference type="InterPro" id="IPR036759">
    <property type="entry name" value="TPK_catalytic_sf"/>
</dbReference>
<dbReference type="SUPFAM" id="SSF63999">
    <property type="entry name" value="Thiamin pyrophosphokinase, catalytic domain"/>
    <property type="match status" value="1"/>
</dbReference>
<dbReference type="EC" id="2.7.6.2" evidence="5"/>
<dbReference type="GO" id="GO:0004788">
    <property type="term" value="F:thiamine diphosphokinase activity"/>
    <property type="evidence" value="ECO:0007669"/>
    <property type="project" value="UniProtKB-UniRule"/>
</dbReference>
<keyword evidence="8" id="KW-1185">Reference proteome</keyword>